<dbReference type="EMBL" id="JBFPJR010000002">
    <property type="protein sequence ID" value="MEX0426277.1"/>
    <property type="molecule type" value="Genomic_DNA"/>
</dbReference>
<sequence length="282" mass="32267">MTIQRYDEAVAYEPDYSGLELSAEEIEAGAHRTYVGGVWDTHGQRQVEFLRSHGLEPQHTLLDVGCGAFRAGRHFIDYLDAGNYYGIEANQSVIQAGYDHELDDEQRAKTPVGHLRVSDRFYAEFDGTRFDYALAQSVFTHVSLNHMRLCLFRLAMVMKPGGKFYATFFEKPDDTRIGMVFNAKRQKPMFTEKNVFWYFRSDLEWVASFSPWKVRYLGDWGHPAGQVMMEYTRMTPAETKAWRAARATGAASTQPRPITEDVLDLGKRVKAGVARRISQRRG</sequence>
<keyword evidence="3" id="KW-1185">Reference proteome</keyword>
<dbReference type="Pfam" id="PF08242">
    <property type="entry name" value="Methyltransf_12"/>
    <property type="match status" value="1"/>
</dbReference>
<dbReference type="InterPro" id="IPR029063">
    <property type="entry name" value="SAM-dependent_MTases_sf"/>
</dbReference>
<dbReference type="PANTHER" id="PTHR37886:SF1">
    <property type="entry name" value="S-ADENOSYL-L-METHIONINE-DEPENDENT METHYLTRANSFERASES SUPERFAMILY PROTEIN"/>
    <property type="match status" value="1"/>
</dbReference>
<dbReference type="CDD" id="cd02440">
    <property type="entry name" value="AdoMet_MTases"/>
    <property type="match status" value="1"/>
</dbReference>
<gene>
    <name evidence="2" type="ORF">AB3X52_01505</name>
</gene>
<accession>A0ABV3STK3</accession>
<dbReference type="EC" id="2.1.1.-" evidence="2"/>
<dbReference type="SUPFAM" id="SSF53335">
    <property type="entry name" value="S-adenosyl-L-methionine-dependent methyltransferases"/>
    <property type="match status" value="1"/>
</dbReference>
<dbReference type="GO" id="GO:0008168">
    <property type="term" value="F:methyltransferase activity"/>
    <property type="evidence" value="ECO:0007669"/>
    <property type="project" value="UniProtKB-KW"/>
</dbReference>
<evidence type="ECO:0000313" key="3">
    <source>
        <dbReference type="Proteomes" id="UP001556631"/>
    </source>
</evidence>
<evidence type="ECO:0000259" key="1">
    <source>
        <dbReference type="Pfam" id="PF08242"/>
    </source>
</evidence>
<keyword evidence="2" id="KW-0808">Transferase</keyword>
<reference evidence="2 3" key="1">
    <citation type="submission" date="2024-07" db="EMBL/GenBank/DDBJ databases">
        <authorList>
            <person name="Lee S."/>
            <person name="Kang M."/>
        </authorList>
    </citation>
    <scope>NUCLEOTIDE SEQUENCE [LARGE SCALE GENOMIC DNA]</scope>
    <source>
        <strain evidence="2 3">DS6</strain>
    </source>
</reference>
<dbReference type="GO" id="GO:0032259">
    <property type="term" value="P:methylation"/>
    <property type="evidence" value="ECO:0007669"/>
    <property type="project" value="UniProtKB-KW"/>
</dbReference>
<dbReference type="PANTHER" id="PTHR37886">
    <property type="entry name" value="S-ADENOSYL-L-METHIONINE-DEPENDENT METHYLTRANSFERASES SUPERFAMILY PROTEIN"/>
    <property type="match status" value="1"/>
</dbReference>
<name>A0ABV3STK3_9ACTN</name>
<dbReference type="InterPro" id="IPR013217">
    <property type="entry name" value="Methyltransf_12"/>
</dbReference>
<keyword evidence="2" id="KW-0489">Methyltransferase</keyword>
<comment type="caution">
    <text evidence="2">The sequence shown here is derived from an EMBL/GenBank/DDBJ whole genome shotgun (WGS) entry which is preliminary data.</text>
</comment>
<dbReference type="RefSeq" id="WP_367990929.1">
    <property type="nucleotide sequence ID" value="NZ_JBFPJR010000002.1"/>
</dbReference>
<organism evidence="2 3">
    <name type="scientific">Nocardioides eburneus</name>
    <dbReference type="NCBI Taxonomy" id="3231482"/>
    <lineage>
        <taxon>Bacteria</taxon>
        <taxon>Bacillati</taxon>
        <taxon>Actinomycetota</taxon>
        <taxon>Actinomycetes</taxon>
        <taxon>Propionibacteriales</taxon>
        <taxon>Nocardioidaceae</taxon>
        <taxon>Nocardioides</taxon>
    </lineage>
</organism>
<feature type="domain" description="Methyltransferase type 12" evidence="1">
    <location>
        <begin position="62"/>
        <end position="164"/>
    </location>
</feature>
<protein>
    <submittedName>
        <fullName evidence="2">Class I SAM-dependent methyltransferase</fullName>
        <ecNumber evidence="2">2.1.1.-</ecNumber>
    </submittedName>
</protein>
<dbReference type="Gene3D" id="3.40.50.150">
    <property type="entry name" value="Vaccinia Virus protein VP39"/>
    <property type="match status" value="1"/>
</dbReference>
<evidence type="ECO:0000313" key="2">
    <source>
        <dbReference type="EMBL" id="MEX0426277.1"/>
    </source>
</evidence>
<dbReference type="Proteomes" id="UP001556631">
    <property type="component" value="Unassembled WGS sequence"/>
</dbReference>
<proteinExistence type="predicted"/>